<reference evidence="2 3" key="1">
    <citation type="submission" date="2020-12" db="EMBL/GenBank/DDBJ databases">
        <title>Vagococcus allomyrinae sp. nov. and Enterococcus lavae sp. nov., isolated from the larvae of Allomyrina dichotoma.</title>
        <authorList>
            <person name="Lee S.D."/>
        </authorList>
    </citation>
    <scope>NUCLEOTIDE SEQUENCE [LARGE SCALE GENOMIC DNA]</scope>
    <source>
        <strain evidence="2 3">BWM-S5</strain>
    </source>
</reference>
<organism evidence="2 3">
    <name type="scientific">Enterococcus larvae</name>
    <dbReference type="NCBI Taxonomy" id="2794352"/>
    <lineage>
        <taxon>Bacteria</taxon>
        <taxon>Bacillati</taxon>
        <taxon>Bacillota</taxon>
        <taxon>Bacilli</taxon>
        <taxon>Lactobacillales</taxon>
        <taxon>Enterococcaceae</taxon>
        <taxon>Enterococcus</taxon>
    </lineage>
</organism>
<feature type="transmembrane region" description="Helical" evidence="1">
    <location>
        <begin position="170"/>
        <end position="187"/>
    </location>
</feature>
<evidence type="ECO:0000313" key="2">
    <source>
        <dbReference type="EMBL" id="MBP1045890.1"/>
    </source>
</evidence>
<name>A0ABS4CHJ5_9ENTE</name>
<feature type="transmembrane region" description="Helical" evidence="1">
    <location>
        <begin position="214"/>
        <end position="232"/>
    </location>
</feature>
<gene>
    <name evidence="2" type="ORF">I6N96_06320</name>
</gene>
<feature type="transmembrane region" description="Helical" evidence="1">
    <location>
        <begin position="13"/>
        <end position="34"/>
    </location>
</feature>
<feature type="transmembrane region" description="Helical" evidence="1">
    <location>
        <begin position="425"/>
        <end position="447"/>
    </location>
</feature>
<feature type="transmembrane region" description="Helical" evidence="1">
    <location>
        <begin position="143"/>
        <end position="164"/>
    </location>
</feature>
<keyword evidence="1" id="KW-0472">Membrane</keyword>
<sequence>MKVRNFVNSLSRYISPAWLAVLIVGIPAILLLFVPPINGLADNGDYFMILNSNDLYIQNPDNYQYNSYFQNIYGIRQFYNETTTGFLSTGQLFITVAIWLNKLFFSSSLFDLRFLGLVYLAALLPAIYLLTRALTFGMKKSRGYISAVILGFMFGDGMYIIYFNSFYPEAAAYIGLLYFAAVLFYFFRVKTSVYGFSICMLVSVLVFIGAYRQFLFLIIGVVIAAAGLLTYLSNRTQQLTLIATVLGLTGMFVTLYALTPDITYDRDVYHSVNRGLNLNADSPEEILAEGDVNPQYSLLRGTSYYDEFSPVPLSSETLKADLINQTNYLWITASYLLNPQELSKLLTLGVQDMYLVKPNELGNYLEKDSREAGQKTHFFALFSQIKAAAFPKNFGFFLLLAAVILFVYGIGFYQGLRKKERWLCFRFFIILGLFVNFFMTFIVAVIYTGDADFTRHLFLTSVYFDLILLIFITDMLGGRFWSDERRSVE</sequence>
<dbReference type="RefSeq" id="WP_209556696.1">
    <property type="nucleotide sequence ID" value="NZ_JAEDXU010000002.1"/>
</dbReference>
<evidence type="ECO:0000256" key="1">
    <source>
        <dbReference type="SAM" id="Phobius"/>
    </source>
</evidence>
<accession>A0ABS4CHJ5</accession>
<comment type="caution">
    <text evidence="2">The sequence shown here is derived from an EMBL/GenBank/DDBJ whole genome shotgun (WGS) entry which is preliminary data.</text>
</comment>
<evidence type="ECO:0008006" key="4">
    <source>
        <dbReference type="Google" id="ProtNLM"/>
    </source>
</evidence>
<feature type="transmembrane region" description="Helical" evidence="1">
    <location>
        <begin position="394"/>
        <end position="413"/>
    </location>
</feature>
<feature type="transmembrane region" description="Helical" evidence="1">
    <location>
        <begin position="453"/>
        <end position="476"/>
    </location>
</feature>
<evidence type="ECO:0000313" key="3">
    <source>
        <dbReference type="Proteomes" id="UP000673375"/>
    </source>
</evidence>
<feature type="transmembrane region" description="Helical" evidence="1">
    <location>
        <begin position="239"/>
        <end position="258"/>
    </location>
</feature>
<dbReference type="Proteomes" id="UP000673375">
    <property type="component" value="Unassembled WGS sequence"/>
</dbReference>
<keyword evidence="3" id="KW-1185">Reference proteome</keyword>
<proteinExistence type="predicted"/>
<protein>
    <recommendedName>
        <fullName evidence="4">Transmembrane protein</fullName>
    </recommendedName>
</protein>
<dbReference type="EMBL" id="JAEDXU010000002">
    <property type="protein sequence ID" value="MBP1045890.1"/>
    <property type="molecule type" value="Genomic_DNA"/>
</dbReference>
<keyword evidence="1" id="KW-0812">Transmembrane</keyword>
<feature type="transmembrane region" description="Helical" evidence="1">
    <location>
        <begin position="192"/>
        <end position="208"/>
    </location>
</feature>
<feature type="transmembrane region" description="Helical" evidence="1">
    <location>
        <begin position="112"/>
        <end position="131"/>
    </location>
</feature>
<keyword evidence="1" id="KW-1133">Transmembrane helix</keyword>